<protein>
    <submittedName>
        <fullName evidence="1">Uncharacterized protein</fullName>
    </submittedName>
</protein>
<evidence type="ECO:0000313" key="1">
    <source>
        <dbReference type="EMBL" id="SHF76262.1"/>
    </source>
</evidence>
<dbReference type="AlphaFoldDB" id="A0A1M5EAY0"/>
<sequence length="57" mass="6901">MNYILTIIVLILINTNSQNTLKFDKSNEECEDKWFHIKWIKIVVMFLGSFIWIRKLV</sequence>
<evidence type="ECO:0000313" key="2">
    <source>
        <dbReference type="Proteomes" id="UP000184036"/>
    </source>
</evidence>
<organism evidence="1 2">
    <name type="scientific">Flavobacterium segetis</name>
    <dbReference type="NCBI Taxonomy" id="271157"/>
    <lineage>
        <taxon>Bacteria</taxon>
        <taxon>Pseudomonadati</taxon>
        <taxon>Bacteroidota</taxon>
        <taxon>Flavobacteriia</taxon>
        <taxon>Flavobacteriales</taxon>
        <taxon>Flavobacteriaceae</taxon>
        <taxon>Flavobacterium</taxon>
    </lineage>
</organism>
<accession>A0A1M5EAY0</accession>
<reference evidence="2" key="1">
    <citation type="submission" date="2016-11" db="EMBL/GenBank/DDBJ databases">
        <authorList>
            <person name="Varghese N."/>
            <person name="Submissions S."/>
        </authorList>
    </citation>
    <scope>NUCLEOTIDE SEQUENCE [LARGE SCALE GENOMIC DNA]</scope>
    <source>
        <strain evidence="2">DSM 19741</strain>
    </source>
</reference>
<dbReference type="EMBL" id="FQWE01000001">
    <property type="protein sequence ID" value="SHF76262.1"/>
    <property type="molecule type" value="Genomic_DNA"/>
</dbReference>
<proteinExistence type="predicted"/>
<keyword evidence="2" id="KW-1185">Reference proteome</keyword>
<gene>
    <name evidence="1" type="ORF">SAMN05444396_101263</name>
</gene>
<name>A0A1M5EAY0_9FLAO</name>
<dbReference type="Proteomes" id="UP000184036">
    <property type="component" value="Unassembled WGS sequence"/>
</dbReference>